<evidence type="ECO:0000256" key="1">
    <source>
        <dbReference type="ARBA" id="ARBA00004651"/>
    </source>
</evidence>
<evidence type="ECO:0000256" key="2">
    <source>
        <dbReference type="ARBA" id="ARBA00022475"/>
    </source>
</evidence>
<proteinExistence type="predicted"/>
<name>A0A450YVT2_9GAMM</name>
<dbReference type="GO" id="GO:0005886">
    <property type="term" value="C:plasma membrane"/>
    <property type="evidence" value="ECO:0007669"/>
    <property type="project" value="UniProtKB-SubCell"/>
</dbReference>
<dbReference type="EMBL" id="CAADFW010000002">
    <property type="protein sequence ID" value="VFK53362.1"/>
    <property type="molecule type" value="Genomic_DNA"/>
</dbReference>
<reference evidence="7" key="1">
    <citation type="submission" date="2019-02" db="EMBL/GenBank/DDBJ databases">
        <authorList>
            <person name="Gruber-Vodicka R. H."/>
            <person name="Seah K. B. B."/>
        </authorList>
    </citation>
    <scope>NUCLEOTIDE SEQUENCE</scope>
    <source>
        <strain evidence="8">BECK_BZ123</strain>
        <strain evidence="7">BECK_BZ125</strain>
        <strain evidence="9">BECK_BZ126</strain>
    </source>
</reference>
<dbReference type="EMBL" id="CAADFS010000075">
    <property type="protein sequence ID" value="VFK49335.1"/>
    <property type="molecule type" value="Genomic_DNA"/>
</dbReference>
<evidence type="ECO:0000313" key="8">
    <source>
        <dbReference type="EMBL" id="VFK49335.1"/>
    </source>
</evidence>
<keyword evidence="3 6" id="KW-0812">Transmembrane</keyword>
<keyword evidence="5 6" id="KW-0472">Membrane</keyword>
<dbReference type="EMBL" id="CAADFT010000052">
    <property type="protein sequence ID" value="VFK45667.1"/>
    <property type="molecule type" value="Genomic_DNA"/>
</dbReference>
<evidence type="ECO:0000256" key="4">
    <source>
        <dbReference type="ARBA" id="ARBA00022989"/>
    </source>
</evidence>
<feature type="transmembrane region" description="Helical" evidence="6">
    <location>
        <begin position="32"/>
        <end position="53"/>
    </location>
</feature>
<keyword evidence="4 6" id="KW-1133">Transmembrane helix</keyword>
<dbReference type="AlphaFoldDB" id="A0A450YVT2"/>
<dbReference type="InterPro" id="IPR005598">
    <property type="entry name" value="ATP_synth_I"/>
</dbReference>
<organism evidence="7">
    <name type="scientific">Candidatus Kentrum sp. TC</name>
    <dbReference type="NCBI Taxonomy" id="2126339"/>
    <lineage>
        <taxon>Bacteria</taxon>
        <taxon>Pseudomonadati</taxon>
        <taxon>Pseudomonadota</taxon>
        <taxon>Gammaproteobacteria</taxon>
        <taxon>Candidatus Kentrum</taxon>
    </lineage>
</organism>
<evidence type="ECO:0000313" key="7">
    <source>
        <dbReference type="EMBL" id="VFK45667.1"/>
    </source>
</evidence>
<evidence type="ECO:0000313" key="9">
    <source>
        <dbReference type="EMBL" id="VFK53362.1"/>
    </source>
</evidence>
<dbReference type="Pfam" id="PF03899">
    <property type="entry name" value="ATP-synt_I"/>
    <property type="match status" value="1"/>
</dbReference>
<comment type="subcellular location">
    <subcellularLocation>
        <location evidence="1">Cell membrane</location>
        <topology evidence="1">Multi-pass membrane protein</topology>
    </subcellularLocation>
</comment>
<evidence type="ECO:0000256" key="3">
    <source>
        <dbReference type="ARBA" id="ARBA00022692"/>
    </source>
</evidence>
<feature type="transmembrane region" description="Helical" evidence="6">
    <location>
        <begin position="60"/>
        <end position="84"/>
    </location>
</feature>
<sequence>MAIFTIWMLVMRTRLAKKIAEDMPNQEVRVLYVGAIQRFASMLVLFVVGMAILRLDPVSLLSGFVVSLAGGVLGAYLYVLYFGVR</sequence>
<evidence type="ECO:0000256" key="5">
    <source>
        <dbReference type="ARBA" id="ARBA00023136"/>
    </source>
</evidence>
<gene>
    <name evidence="8" type="ORF">BECKTC1821D_GA0114238_10752</name>
    <name evidence="7" type="ORF">BECKTC1821E_GA0114239_105217</name>
    <name evidence="9" type="ORF">BECKTC1821F_GA0114240_1002118</name>
</gene>
<keyword evidence="2" id="KW-1003">Cell membrane</keyword>
<accession>A0A450YVT2</accession>
<protein>
    <submittedName>
        <fullName evidence="7">ATP synthase protein I</fullName>
    </submittedName>
</protein>
<evidence type="ECO:0000256" key="6">
    <source>
        <dbReference type="SAM" id="Phobius"/>
    </source>
</evidence>